<organism evidence="7 8">
    <name type="scientific">Thiothrix nivea (strain ATCC 35100 / DSM 5205 / JP2)</name>
    <dbReference type="NCBI Taxonomy" id="870187"/>
    <lineage>
        <taxon>Bacteria</taxon>
        <taxon>Pseudomonadati</taxon>
        <taxon>Pseudomonadota</taxon>
        <taxon>Gammaproteobacteria</taxon>
        <taxon>Thiotrichales</taxon>
        <taxon>Thiotrichaceae</taxon>
        <taxon>Thiothrix</taxon>
    </lineage>
</organism>
<keyword evidence="8" id="KW-1185">Reference proteome</keyword>
<dbReference type="InterPro" id="IPR050833">
    <property type="entry name" value="Poly_Biosynth_Transport"/>
</dbReference>
<feature type="transmembrane region" description="Helical" evidence="6">
    <location>
        <begin position="372"/>
        <end position="391"/>
    </location>
</feature>
<evidence type="ECO:0000313" key="7">
    <source>
        <dbReference type="EMBL" id="EIJ34665.1"/>
    </source>
</evidence>
<dbReference type="Pfam" id="PF01943">
    <property type="entry name" value="Polysacc_synt"/>
    <property type="match status" value="1"/>
</dbReference>
<comment type="subcellular location">
    <subcellularLocation>
        <location evidence="1">Cell membrane</location>
        <topology evidence="1">Multi-pass membrane protein</topology>
    </subcellularLocation>
</comment>
<accession>A0A656HI12</accession>
<keyword evidence="5 6" id="KW-0472">Membrane</keyword>
<feature type="transmembrane region" description="Helical" evidence="6">
    <location>
        <begin position="397"/>
        <end position="417"/>
    </location>
</feature>
<proteinExistence type="predicted"/>
<feature type="transmembrane region" description="Helical" evidence="6">
    <location>
        <begin position="461"/>
        <end position="481"/>
    </location>
</feature>
<evidence type="ECO:0000313" key="8">
    <source>
        <dbReference type="Proteomes" id="UP000005317"/>
    </source>
</evidence>
<feature type="transmembrane region" description="Helical" evidence="6">
    <location>
        <begin position="184"/>
        <end position="202"/>
    </location>
</feature>
<feature type="transmembrane region" description="Helical" evidence="6">
    <location>
        <begin position="342"/>
        <end position="363"/>
    </location>
</feature>
<evidence type="ECO:0000256" key="3">
    <source>
        <dbReference type="ARBA" id="ARBA00022692"/>
    </source>
</evidence>
<feature type="transmembrane region" description="Helical" evidence="6">
    <location>
        <begin position="214"/>
        <end position="240"/>
    </location>
</feature>
<dbReference type="EMBL" id="JH651384">
    <property type="protein sequence ID" value="EIJ34665.1"/>
    <property type="molecule type" value="Genomic_DNA"/>
</dbReference>
<dbReference type="InterPro" id="IPR002797">
    <property type="entry name" value="Polysacc_synth"/>
</dbReference>
<feature type="transmembrane region" description="Helical" evidence="6">
    <location>
        <begin position="260"/>
        <end position="283"/>
    </location>
</feature>
<feature type="transmembrane region" description="Helical" evidence="6">
    <location>
        <begin position="157"/>
        <end position="178"/>
    </location>
</feature>
<dbReference type="PANTHER" id="PTHR30250:SF26">
    <property type="entry name" value="PSMA PROTEIN"/>
    <property type="match status" value="1"/>
</dbReference>
<dbReference type="OrthoDB" id="4761876at2"/>
<dbReference type="GO" id="GO:0005886">
    <property type="term" value="C:plasma membrane"/>
    <property type="evidence" value="ECO:0007669"/>
    <property type="project" value="UniProtKB-SubCell"/>
</dbReference>
<feature type="transmembrane region" description="Helical" evidence="6">
    <location>
        <begin position="84"/>
        <end position="104"/>
    </location>
</feature>
<feature type="transmembrane region" description="Helical" evidence="6">
    <location>
        <begin position="429"/>
        <end position="449"/>
    </location>
</feature>
<feature type="transmembrane region" description="Helical" evidence="6">
    <location>
        <begin position="304"/>
        <end position="322"/>
    </location>
</feature>
<evidence type="ECO:0000256" key="6">
    <source>
        <dbReference type="SAM" id="Phobius"/>
    </source>
</evidence>
<evidence type="ECO:0000256" key="1">
    <source>
        <dbReference type="ARBA" id="ARBA00004651"/>
    </source>
</evidence>
<name>A0A656HI12_THINJ</name>
<reference evidence="8" key="1">
    <citation type="journal article" date="2011" name="Stand. Genomic Sci.">
        <title>Genome sequence of the filamentous, gliding Thiothrix nivea neotype strain (JP2(T)).</title>
        <authorList>
            <person name="Lapidus A."/>
            <person name="Nolan M."/>
            <person name="Lucas S."/>
            <person name="Glavina Del Rio T."/>
            <person name="Tice H."/>
            <person name="Cheng J.F."/>
            <person name="Tapia R."/>
            <person name="Han C."/>
            <person name="Goodwin L."/>
            <person name="Pitluck S."/>
            <person name="Liolios K."/>
            <person name="Pagani I."/>
            <person name="Ivanova N."/>
            <person name="Huntemann M."/>
            <person name="Mavromatis K."/>
            <person name="Mikhailova N."/>
            <person name="Pati A."/>
            <person name="Chen A."/>
            <person name="Palaniappan K."/>
            <person name="Land M."/>
            <person name="Brambilla E.M."/>
            <person name="Rohde M."/>
            <person name="Abt B."/>
            <person name="Verbarg S."/>
            <person name="Goker M."/>
            <person name="Bristow J."/>
            <person name="Eisen J.A."/>
            <person name="Markowitz V."/>
            <person name="Hugenholtz P."/>
            <person name="Kyrpides N.C."/>
            <person name="Klenk H.P."/>
            <person name="Woyke T."/>
        </authorList>
    </citation>
    <scope>NUCLEOTIDE SEQUENCE [LARGE SCALE GENOMIC DNA]</scope>
    <source>
        <strain evidence="8">ATCC 35100 / DSM 5205 / JP2</strain>
    </source>
</reference>
<feature type="transmembrane region" description="Helical" evidence="6">
    <location>
        <begin position="7"/>
        <end position="26"/>
    </location>
</feature>
<gene>
    <name evidence="7" type="ORF">Thini_2093</name>
</gene>
<dbReference type="RefSeq" id="WP_002708593.1">
    <property type="nucleotide sequence ID" value="NZ_JH651384.1"/>
</dbReference>
<dbReference type="PANTHER" id="PTHR30250">
    <property type="entry name" value="PST FAMILY PREDICTED COLANIC ACID TRANSPORTER"/>
    <property type="match status" value="1"/>
</dbReference>
<dbReference type="Proteomes" id="UP000005317">
    <property type="component" value="Unassembled WGS sequence"/>
</dbReference>
<evidence type="ECO:0000256" key="2">
    <source>
        <dbReference type="ARBA" id="ARBA00022475"/>
    </source>
</evidence>
<keyword evidence="2" id="KW-1003">Cell membrane</keyword>
<evidence type="ECO:0000256" key="5">
    <source>
        <dbReference type="ARBA" id="ARBA00023136"/>
    </source>
</evidence>
<dbReference type="AlphaFoldDB" id="A0A656HI12"/>
<evidence type="ECO:0000256" key="4">
    <source>
        <dbReference type="ARBA" id="ARBA00022989"/>
    </source>
</evidence>
<feature type="transmembrane region" description="Helical" evidence="6">
    <location>
        <begin position="124"/>
        <end position="145"/>
    </location>
</feature>
<protein>
    <submittedName>
        <fullName evidence="7">Polysaccharide biosynthesis protein</fullName>
    </submittedName>
</protein>
<feature type="transmembrane region" description="Helical" evidence="6">
    <location>
        <begin position="38"/>
        <end position="63"/>
    </location>
</feature>
<sequence length="490" mass="54187">MKNIQRNVIFTGIGYVLPLLASLLTIPLMLRHFGTDVYGLYIICISLIGFMNFIDLGVGQAIVKYVAEYEVTGERHKVKPVLDIGLLSYIVLGLLTVGLLYGFAPALSAFIYDNNLQNREMAQAALRITSLALLLSYVNQFFLNVCRAYHRFDIPALIHNSANIGGIVLATILLVMGYSLREVLWGYVLVQSIALICGFWFSRQVLPEGLRFGLSFDAGIFAAMISFSVYTFIGNSVIALTSRADKLLIGGVIGTEAVTYYQIPFTIAQMLNGIVNTLVHIMFPRFSELASLGSGQELLRLYKNATHVVFFISAFIAVMLVTTGESFLSLWISPEFAAKTAITLQLIAVFSFFNSNLVVAYWAAQGAGEAKLTALVIVLSAVAYGFGIFYLGERYSYNGVAVALYLGLLPFPLLFMWVSRHIGHRIHQYLLGLLLTFVLGALAVYLLAYMNSHITSRLMHIFANGAVAAVVMVVFLGWFFARLRERRSAE</sequence>
<keyword evidence="4 6" id="KW-1133">Transmembrane helix</keyword>
<keyword evidence="3 6" id="KW-0812">Transmembrane</keyword>